<accession>A0AAU7ZPD8</accession>
<sequence length="85" mass="9572">MKDVVDLYLITVLEKQFTLKTGGKARYQFSREVGSTSSDGYAGCPERGRRSVLGSTYHSLDDIAEETELGMPFGRILIQQRRLVE</sequence>
<protein>
    <submittedName>
        <fullName evidence="1">Uncharacterized protein</fullName>
    </submittedName>
</protein>
<proteinExistence type="predicted"/>
<evidence type="ECO:0000313" key="1">
    <source>
        <dbReference type="EMBL" id="XCB32806.1"/>
    </source>
</evidence>
<organism evidence="1">
    <name type="scientific">Tunturiibacter psychrotolerans</name>
    <dbReference type="NCBI Taxonomy" id="3069686"/>
    <lineage>
        <taxon>Bacteria</taxon>
        <taxon>Pseudomonadati</taxon>
        <taxon>Acidobacteriota</taxon>
        <taxon>Terriglobia</taxon>
        <taxon>Terriglobales</taxon>
        <taxon>Acidobacteriaceae</taxon>
        <taxon>Tunturiibacter</taxon>
    </lineage>
</organism>
<name>A0AAU7ZPD8_9BACT</name>
<gene>
    <name evidence="1" type="ORF">RBB77_20655</name>
</gene>
<dbReference type="EMBL" id="CP132942">
    <property type="protein sequence ID" value="XCB32806.1"/>
    <property type="molecule type" value="Genomic_DNA"/>
</dbReference>
<reference evidence="1" key="1">
    <citation type="submission" date="2023-08" db="EMBL/GenBank/DDBJ databases">
        <authorList>
            <person name="Messyasz A."/>
            <person name="Mannisto M.K."/>
            <person name="Kerkhof L.J."/>
            <person name="Haggblom M."/>
        </authorList>
    </citation>
    <scope>NUCLEOTIDE SEQUENCE</scope>
    <source>
        <strain evidence="1">X5P6</strain>
    </source>
</reference>
<dbReference type="RefSeq" id="WP_353063645.1">
    <property type="nucleotide sequence ID" value="NZ_CP132942.1"/>
</dbReference>
<dbReference type="AlphaFoldDB" id="A0AAU7ZPD8"/>
<reference evidence="1" key="2">
    <citation type="journal article" date="2024" name="Environ. Microbiol.">
        <title>Genome analysis and description of Tunturibacter gen. nov. expands the diversity of Terriglobia in tundra soils.</title>
        <authorList>
            <person name="Messyasz A."/>
            <person name="Mannisto M.K."/>
            <person name="Kerkhof L.J."/>
            <person name="Haggblom M.M."/>
        </authorList>
    </citation>
    <scope>NUCLEOTIDE SEQUENCE</scope>
    <source>
        <strain evidence="1">X5P6</strain>
    </source>
</reference>
<dbReference type="KEGG" id="tpsc:RBB77_20655"/>